<dbReference type="Proteomes" id="UP001152320">
    <property type="component" value="Chromosome 21"/>
</dbReference>
<reference evidence="1" key="1">
    <citation type="submission" date="2021-10" db="EMBL/GenBank/DDBJ databases">
        <title>Tropical sea cucumber genome reveals ecological adaptation and Cuvierian tubules defense mechanism.</title>
        <authorList>
            <person name="Chen T."/>
        </authorList>
    </citation>
    <scope>NUCLEOTIDE SEQUENCE</scope>
    <source>
        <strain evidence="1">Nanhai2018</strain>
        <tissue evidence="1">Muscle</tissue>
    </source>
</reference>
<organism evidence="1 2">
    <name type="scientific">Holothuria leucospilota</name>
    <name type="common">Black long sea cucumber</name>
    <name type="synonym">Mertensiothuria leucospilota</name>
    <dbReference type="NCBI Taxonomy" id="206669"/>
    <lineage>
        <taxon>Eukaryota</taxon>
        <taxon>Metazoa</taxon>
        <taxon>Echinodermata</taxon>
        <taxon>Eleutherozoa</taxon>
        <taxon>Echinozoa</taxon>
        <taxon>Holothuroidea</taxon>
        <taxon>Aspidochirotacea</taxon>
        <taxon>Aspidochirotida</taxon>
        <taxon>Holothuriidae</taxon>
        <taxon>Holothuria</taxon>
    </lineage>
</organism>
<name>A0A9Q0YHG4_HOLLE</name>
<protein>
    <submittedName>
        <fullName evidence="1">Uncharacterized protein</fullName>
    </submittedName>
</protein>
<comment type="caution">
    <text evidence="1">The sequence shown here is derived from an EMBL/GenBank/DDBJ whole genome shotgun (WGS) entry which is preliminary data.</text>
</comment>
<dbReference type="AlphaFoldDB" id="A0A9Q0YHG4"/>
<keyword evidence="2" id="KW-1185">Reference proteome</keyword>
<accession>A0A9Q0YHG4</accession>
<dbReference type="EMBL" id="JAIZAY010000021">
    <property type="protein sequence ID" value="KAJ8021551.1"/>
    <property type="molecule type" value="Genomic_DNA"/>
</dbReference>
<sequence>MLHVIRSIYFVDIQVSTLNNTTRTQENIDTPETDDGFTSTFTVGTAAPCIGDTFALSPEAPHGFTILPSRNSSLHVTCVRF</sequence>
<evidence type="ECO:0000313" key="1">
    <source>
        <dbReference type="EMBL" id="KAJ8021551.1"/>
    </source>
</evidence>
<evidence type="ECO:0000313" key="2">
    <source>
        <dbReference type="Proteomes" id="UP001152320"/>
    </source>
</evidence>
<proteinExistence type="predicted"/>
<gene>
    <name evidence="1" type="ORF">HOLleu_38795</name>
</gene>